<dbReference type="PANTHER" id="PTHR43420">
    <property type="entry name" value="ACETYLTRANSFERASE"/>
    <property type="match status" value="1"/>
</dbReference>
<dbReference type="RefSeq" id="WP_069479720.1">
    <property type="nucleotide sequence ID" value="NZ_JACUVP010000001.1"/>
</dbReference>
<feature type="domain" description="N-acetyltransferase" evidence="3">
    <location>
        <begin position="3"/>
        <end position="153"/>
    </location>
</feature>
<gene>
    <name evidence="4" type="ORF">BG258_00250</name>
</gene>
<dbReference type="InterPro" id="IPR000182">
    <property type="entry name" value="GNAT_dom"/>
</dbReference>
<keyword evidence="1" id="KW-0808">Transferase</keyword>
<dbReference type="EMBL" id="MECQ01000001">
    <property type="protein sequence ID" value="ODV54430.1"/>
    <property type="molecule type" value="Genomic_DNA"/>
</dbReference>
<evidence type="ECO:0000313" key="5">
    <source>
        <dbReference type="Proteomes" id="UP000094784"/>
    </source>
</evidence>
<dbReference type="AlphaFoldDB" id="A0A1E4R1T6"/>
<comment type="caution">
    <text evidence="4">The sequence shown here is derived from an EMBL/GenBank/DDBJ whole genome shotgun (WGS) entry which is preliminary data.</text>
</comment>
<proteinExistence type="predicted"/>
<dbReference type="Proteomes" id="UP000094784">
    <property type="component" value="Unassembled WGS sequence"/>
</dbReference>
<protein>
    <recommendedName>
        <fullName evidence="3">N-acetyltransferase domain-containing protein</fullName>
    </recommendedName>
</protein>
<dbReference type="Pfam" id="PF13673">
    <property type="entry name" value="Acetyltransf_10"/>
    <property type="match status" value="1"/>
</dbReference>
<dbReference type="Gene3D" id="3.40.630.30">
    <property type="match status" value="1"/>
</dbReference>
<sequence>MKIELKSIVKEDEALLYEIYASTRNEEINSWGWSTEQKTPFLDMQWRAQQASYNQQFPRASHWKIVVDAEDVGRFLTEEQPEYHHLIDIALLPNYQGRGIGTLLIVQLQKKAKEQHKAVVLQVLKTNSARDLYEKLGFQVIQEDEIYMKMLWK</sequence>
<dbReference type="OrthoDB" id="156739at2"/>
<evidence type="ECO:0000259" key="3">
    <source>
        <dbReference type="PROSITE" id="PS51186"/>
    </source>
</evidence>
<dbReference type="InterPro" id="IPR016181">
    <property type="entry name" value="Acyl_CoA_acyltransferase"/>
</dbReference>
<dbReference type="InterPro" id="IPR050680">
    <property type="entry name" value="YpeA/RimI_acetyltransf"/>
</dbReference>
<keyword evidence="2" id="KW-0012">Acyltransferase</keyword>
<organism evidence="4 5">
    <name type="scientific">Lysinibacillus fusiformis</name>
    <dbReference type="NCBI Taxonomy" id="28031"/>
    <lineage>
        <taxon>Bacteria</taxon>
        <taxon>Bacillati</taxon>
        <taxon>Bacillota</taxon>
        <taxon>Bacilli</taxon>
        <taxon>Bacillales</taxon>
        <taxon>Bacillaceae</taxon>
        <taxon>Lysinibacillus</taxon>
    </lineage>
</organism>
<dbReference type="CDD" id="cd04301">
    <property type="entry name" value="NAT_SF"/>
    <property type="match status" value="1"/>
</dbReference>
<evidence type="ECO:0000313" key="4">
    <source>
        <dbReference type="EMBL" id="ODV54430.1"/>
    </source>
</evidence>
<reference evidence="4 5" key="1">
    <citation type="submission" date="2016-09" db="EMBL/GenBank/DDBJ databases">
        <title>Draft genome sequence of the soil isolate, Lysinibacillus fusiformis M5, a potential hypoxanthine producer.</title>
        <authorList>
            <person name="Gallegos-Monterrosa R."/>
            <person name="Maroti G."/>
            <person name="Balint B."/>
            <person name="Kovacs A.T."/>
        </authorList>
    </citation>
    <scope>NUCLEOTIDE SEQUENCE [LARGE SCALE GENOMIC DNA]</scope>
    <source>
        <strain evidence="4 5">M5</strain>
    </source>
</reference>
<dbReference type="PANTHER" id="PTHR43420:SF51">
    <property type="entry name" value="PEPTIDYL-LYSINE N-ACETYLTRANSFERASE YIAC"/>
    <property type="match status" value="1"/>
</dbReference>
<evidence type="ECO:0000256" key="2">
    <source>
        <dbReference type="ARBA" id="ARBA00023315"/>
    </source>
</evidence>
<evidence type="ECO:0000256" key="1">
    <source>
        <dbReference type="ARBA" id="ARBA00022679"/>
    </source>
</evidence>
<dbReference type="PROSITE" id="PS51186">
    <property type="entry name" value="GNAT"/>
    <property type="match status" value="1"/>
</dbReference>
<accession>A0A1E4R1T6</accession>
<dbReference type="SUPFAM" id="SSF55729">
    <property type="entry name" value="Acyl-CoA N-acyltransferases (Nat)"/>
    <property type="match status" value="1"/>
</dbReference>
<dbReference type="GO" id="GO:0016747">
    <property type="term" value="F:acyltransferase activity, transferring groups other than amino-acyl groups"/>
    <property type="evidence" value="ECO:0007669"/>
    <property type="project" value="InterPro"/>
</dbReference>
<name>A0A1E4R1T6_9BACI</name>